<keyword evidence="3" id="KW-0805">Transcription regulation</keyword>
<accession>A0A9D5CAZ2</accession>
<dbReference type="GO" id="GO:0000981">
    <property type="term" value="F:DNA-binding transcription factor activity, RNA polymerase II-specific"/>
    <property type="evidence" value="ECO:0007669"/>
    <property type="project" value="TreeGrafter"/>
</dbReference>
<feature type="domain" description="BHLH" evidence="6">
    <location>
        <begin position="141"/>
        <end position="190"/>
    </location>
</feature>
<dbReference type="Proteomes" id="UP001085076">
    <property type="component" value="Miscellaneous, Linkage group lg06"/>
</dbReference>
<dbReference type="GO" id="GO:0005634">
    <property type="term" value="C:nucleus"/>
    <property type="evidence" value="ECO:0007669"/>
    <property type="project" value="UniProtKB-SubCell"/>
</dbReference>
<dbReference type="GO" id="GO:0000978">
    <property type="term" value="F:RNA polymerase II cis-regulatory region sequence-specific DNA binding"/>
    <property type="evidence" value="ECO:0007669"/>
    <property type="project" value="TreeGrafter"/>
</dbReference>
<dbReference type="SMART" id="SM00353">
    <property type="entry name" value="HLH"/>
    <property type="match status" value="1"/>
</dbReference>
<name>A0A9D5CAZ2_9LILI</name>
<evidence type="ECO:0000256" key="5">
    <source>
        <dbReference type="ARBA" id="ARBA00023242"/>
    </source>
</evidence>
<evidence type="ECO:0000313" key="7">
    <source>
        <dbReference type="EMBL" id="KAJ0970011.1"/>
    </source>
</evidence>
<keyword evidence="8" id="KW-1185">Reference proteome</keyword>
<evidence type="ECO:0000313" key="8">
    <source>
        <dbReference type="Proteomes" id="UP001085076"/>
    </source>
</evidence>
<dbReference type="Pfam" id="PF00010">
    <property type="entry name" value="HLH"/>
    <property type="match status" value="1"/>
</dbReference>
<proteinExistence type="inferred from homology"/>
<dbReference type="SUPFAM" id="SSF47459">
    <property type="entry name" value="HLH, helix-loop-helix DNA-binding domain"/>
    <property type="match status" value="1"/>
</dbReference>
<dbReference type="InterPro" id="IPR045843">
    <property type="entry name" value="IND-like"/>
</dbReference>
<dbReference type="AlphaFoldDB" id="A0A9D5CAZ2"/>
<organism evidence="7 8">
    <name type="scientific">Dioscorea zingiberensis</name>
    <dbReference type="NCBI Taxonomy" id="325984"/>
    <lineage>
        <taxon>Eukaryota</taxon>
        <taxon>Viridiplantae</taxon>
        <taxon>Streptophyta</taxon>
        <taxon>Embryophyta</taxon>
        <taxon>Tracheophyta</taxon>
        <taxon>Spermatophyta</taxon>
        <taxon>Magnoliopsida</taxon>
        <taxon>Liliopsida</taxon>
        <taxon>Dioscoreales</taxon>
        <taxon>Dioscoreaceae</taxon>
        <taxon>Dioscorea</taxon>
    </lineage>
</organism>
<dbReference type="PANTHER" id="PTHR16223:SF49">
    <property type="entry name" value="TRANSCRIPTION FACTOR BHLH52-RELATED"/>
    <property type="match status" value="1"/>
</dbReference>
<comment type="caution">
    <text evidence="7">The sequence shown here is derived from an EMBL/GenBank/DDBJ whole genome shotgun (WGS) entry which is preliminary data.</text>
</comment>
<keyword evidence="5" id="KW-0539">Nucleus</keyword>
<evidence type="ECO:0000256" key="1">
    <source>
        <dbReference type="ARBA" id="ARBA00004123"/>
    </source>
</evidence>
<reference evidence="7" key="1">
    <citation type="submission" date="2021-03" db="EMBL/GenBank/DDBJ databases">
        <authorList>
            <person name="Li Z."/>
            <person name="Yang C."/>
        </authorList>
    </citation>
    <scope>NUCLEOTIDE SEQUENCE</scope>
    <source>
        <strain evidence="7">Dzin_1.0</strain>
        <tissue evidence="7">Leaf</tissue>
    </source>
</reference>
<dbReference type="PANTHER" id="PTHR16223">
    <property type="entry name" value="TRANSCRIPTION FACTOR BHLH83-RELATED"/>
    <property type="match status" value="1"/>
</dbReference>
<evidence type="ECO:0000259" key="6">
    <source>
        <dbReference type="PROSITE" id="PS50888"/>
    </source>
</evidence>
<protein>
    <recommendedName>
        <fullName evidence="6">BHLH domain-containing protein</fullName>
    </recommendedName>
</protein>
<sequence length="279" mass="32306">MGLFHEQPEIYDELVSFCESFDEPDNHLPVLNSIFDQPGDISSTTHQTLTLLISNQQLPYSHSTPCNEFNVYKSPQRLKKNYGNNVVYDPSNNFMYDYSNVICKIPDPAHEFFMDYFVPPAPWAAEDLRPTENCSKFSNRSCLSTQSMAARQRRKRISDKTQELGRLIPEGNKMNTAEMLQAAFKYVKFLQAQVGILGIFMNSTDQEYRGVIQGDQEHEMQMLLESPKVHEKLYIEGKCIVLEKMVENLLEDKQINLNRSVHRDLARFVETIYSTIKRV</sequence>
<evidence type="ECO:0000256" key="4">
    <source>
        <dbReference type="ARBA" id="ARBA00023163"/>
    </source>
</evidence>
<evidence type="ECO:0000256" key="3">
    <source>
        <dbReference type="ARBA" id="ARBA00023015"/>
    </source>
</evidence>
<reference evidence="7" key="2">
    <citation type="journal article" date="2022" name="Hortic Res">
        <title>The genome of Dioscorea zingiberensis sheds light on the biosynthesis, origin and evolution of the medicinally important diosgenin saponins.</title>
        <authorList>
            <person name="Li Y."/>
            <person name="Tan C."/>
            <person name="Li Z."/>
            <person name="Guo J."/>
            <person name="Li S."/>
            <person name="Chen X."/>
            <person name="Wang C."/>
            <person name="Dai X."/>
            <person name="Yang H."/>
            <person name="Song W."/>
            <person name="Hou L."/>
            <person name="Xu J."/>
            <person name="Tong Z."/>
            <person name="Xu A."/>
            <person name="Yuan X."/>
            <person name="Wang W."/>
            <person name="Yang Q."/>
            <person name="Chen L."/>
            <person name="Sun Z."/>
            <person name="Wang K."/>
            <person name="Pan B."/>
            <person name="Chen J."/>
            <person name="Bao Y."/>
            <person name="Liu F."/>
            <person name="Qi X."/>
            <person name="Gang D.R."/>
            <person name="Wen J."/>
            <person name="Li J."/>
        </authorList>
    </citation>
    <scope>NUCLEOTIDE SEQUENCE</scope>
    <source>
        <strain evidence="7">Dzin_1.0</strain>
    </source>
</reference>
<dbReference type="PROSITE" id="PS50888">
    <property type="entry name" value="BHLH"/>
    <property type="match status" value="1"/>
</dbReference>
<gene>
    <name evidence="7" type="ORF">J5N97_022888</name>
</gene>
<dbReference type="InterPro" id="IPR036638">
    <property type="entry name" value="HLH_DNA-bd_sf"/>
</dbReference>
<dbReference type="GO" id="GO:0046983">
    <property type="term" value="F:protein dimerization activity"/>
    <property type="evidence" value="ECO:0007669"/>
    <property type="project" value="InterPro"/>
</dbReference>
<dbReference type="OrthoDB" id="1921534at2759"/>
<keyword evidence="4" id="KW-0804">Transcription</keyword>
<dbReference type="InterPro" id="IPR011598">
    <property type="entry name" value="bHLH_dom"/>
</dbReference>
<evidence type="ECO:0000256" key="2">
    <source>
        <dbReference type="ARBA" id="ARBA00005510"/>
    </source>
</evidence>
<comment type="similarity">
    <text evidence="2">Belongs to the bHLH protein family.</text>
</comment>
<dbReference type="EMBL" id="JAGGNH010000006">
    <property type="protein sequence ID" value="KAJ0970011.1"/>
    <property type="molecule type" value="Genomic_DNA"/>
</dbReference>
<comment type="subcellular location">
    <subcellularLocation>
        <location evidence="1">Nucleus</location>
    </subcellularLocation>
</comment>
<dbReference type="Gene3D" id="4.10.280.10">
    <property type="entry name" value="Helix-loop-helix DNA-binding domain"/>
    <property type="match status" value="1"/>
</dbReference>